<protein>
    <submittedName>
        <fullName evidence="3">MbcA/ParS/Xre antitoxin family protein</fullName>
    </submittedName>
</protein>
<dbReference type="RefSeq" id="WP_262992826.1">
    <property type="nucleotide sequence ID" value="NZ_JAOTJC010000006.1"/>
</dbReference>
<dbReference type="Proteomes" id="UP001209257">
    <property type="component" value="Unassembled WGS sequence"/>
</dbReference>
<sequence>MEKQRTNSQALVSKAYRNACKDFGLTDAEAAAIVGKTRATLTNGRGFNESSKEHEIQVLFIRLYRALYAILGGDKAAMKHWFTTANKHLRGVPKDLVKRISGLVNVNEYLDAMRAKI</sequence>
<evidence type="ECO:0000259" key="2">
    <source>
        <dbReference type="Pfam" id="PF20432"/>
    </source>
</evidence>
<organism evidence="3 4">
    <name type="scientific">Alteromonas salexigens</name>
    <dbReference type="NCBI Taxonomy" id="2982530"/>
    <lineage>
        <taxon>Bacteria</taxon>
        <taxon>Pseudomonadati</taxon>
        <taxon>Pseudomonadota</taxon>
        <taxon>Gammaproteobacteria</taxon>
        <taxon>Alteromonadales</taxon>
        <taxon>Alteromonadaceae</taxon>
        <taxon>Alteromonas/Salinimonas group</taxon>
        <taxon>Alteromonas</taxon>
    </lineage>
</organism>
<accession>A0ABT2VLF5</accession>
<evidence type="ECO:0000313" key="3">
    <source>
        <dbReference type="EMBL" id="MCU7554142.1"/>
    </source>
</evidence>
<feature type="domain" description="Antitoxin Xre-like helix-turn-helix" evidence="2">
    <location>
        <begin position="7"/>
        <end position="43"/>
    </location>
</feature>
<name>A0ABT2VLF5_9ALTE</name>
<feature type="domain" description="Antitoxin Xre/MbcA/ParS-like toxin-binding" evidence="1">
    <location>
        <begin position="66"/>
        <end position="115"/>
    </location>
</feature>
<dbReference type="InterPro" id="IPR046847">
    <property type="entry name" value="Xre-like_HTH"/>
</dbReference>
<evidence type="ECO:0000313" key="4">
    <source>
        <dbReference type="Proteomes" id="UP001209257"/>
    </source>
</evidence>
<dbReference type="EMBL" id="JAOTJC010000006">
    <property type="protein sequence ID" value="MCU7554142.1"/>
    <property type="molecule type" value="Genomic_DNA"/>
</dbReference>
<dbReference type="InterPro" id="IPR024467">
    <property type="entry name" value="Xre/MbcA/ParS-like_toxin-bd"/>
</dbReference>
<comment type="caution">
    <text evidence="3">The sequence shown here is derived from an EMBL/GenBank/DDBJ whole genome shotgun (WGS) entry which is preliminary data.</text>
</comment>
<gene>
    <name evidence="3" type="ORF">OCL06_05990</name>
</gene>
<evidence type="ECO:0000259" key="1">
    <source>
        <dbReference type="Pfam" id="PF09722"/>
    </source>
</evidence>
<dbReference type="Pfam" id="PF20432">
    <property type="entry name" value="Xre-like-HTH"/>
    <property type="match status" value="1"/>
</dbReference>
<reference evidence="4" key="1">
    <citation type="submission" date="2023-07" db="EMBL/GenBank/DDBJ databases">
        <title>Study on multiphase classification of strain Alteromonas salexigens isolated from the Yellow Sea.</title>
        <authorList>
            <person name="Sun L."/>
        </authorList>
    </citation>
    <scope>NUCLEOTIDE SEQUENCE [LARGE SCALE GENOMIC DNA]</scope>
    <source>
        <strain evidence="4">ASW11-19</strain>
    </source>
</reference>
<keyword evidence="4" id="KW-1185">Reference proteome</keyword>
<dbReference type="Pfam" id="PF09722">
    <property type="entry name" value="Xre_MbcA_ParS_C"/>
    <property type="match status" value="1"/>
</dbReference>
<proteinExistence type="predicted"/>